<dbReference type="EMBL" id="JADXDR010000193">
    <property type="protein sequence ID" value="KAI7836334.1"/>
    <property type="molecule type" value="Genomic_DNA"/>
</dbReference>
<gene>
    <name evidence="2" type="ORF">COHA_009793</name>
</gene>
<sequence length="134" mass="14093">MAEQAEMPREDRDFLMDPPDKLAALAAGHASKFVSGGVEKKEDNVLFTEAGLHPGSPRWQPPPQPWQAGGQLQQAEGRQWQAEVGPVAGATEREAAAGPPAPGATNAEEDGGDEFVYGQAAGSFDFASEDMDAS</sequence>
<comment type="caution">
    <text evidence="2">The sequence shown here is derived from an EMBL/GenBank/DDBJ whole genome shotgun (WGS) entry which is preliminary data.</text>
</comment>
<reference evidence="2" key="1">
    <citation type="submission" date="2020-11" db="EMBL/GenBank/DDBJ databases">
        <title>Chlorella ohadii genome sequencing and assembly.</title>
        <authorList>
            <person name="Murik O."/>
            <person name="Treves H."/>
            <person name="Kedem I."/>
            <person name="Shotland Y."/>
            <person name="Kaplan A."/>
        </authorList>
    </citation>
    <scope>NUCLEOTIDE SEQUENCE</scope>
    <source>
        <strain evidence="2">1</strain>
    </source>
</reference>
<evidence type="ECO:0000313" key="3">
    <source>
        <dbReference type="Proteomes" id="UP001205105"/>
    </source>
</evidence>
<dbReference type="AlphaFoldDB" id="A0AAD5DHJ9"/>
<evidence type="ECO:0000313" key="2">
    <source>
        <dbReference type="EMBL" id="KAI7836334.1"/>
    </source>
</evidence>
<name>A0AAD5DHJ9_9CHLO</name>
<accession>A0AAD5DHJ9</accession>
<feature type="region of interest" description="Disordered" evidence="1">
    <location>
        <begin position="50"/>
        <end position="134"/>
    </location>
</feature>
<protein>
    <submittedName>
        <fullName evidence="2">Uncharacterized protein</fullName>
    </submittedName>
</protein>
<proteinExistence type="predicted"/>
<organism evidence="2 3">
    <name type="scientific">Chlorella ohadii</name>
    <dbReference type="NCBI Taxonomy" id="2649997"/>
    <lineage>
        <taxon>Eukaryota</taxon>
        <taxon>Viridiplantae</taxon>
        <taxon>Chlorophyta</taxon>
        <taxon>core chlorophytes</taxon>
        <taxon>Trebouxiophyceae</taxon>
        <taxon>Chlorellales</taxon>
        <taxon>Chlorellaceae</taxon>
        <taxon>Chlorella clade</taxon>
        <taxon>Chlorella</taxon>
    </lineage>
</organism>
<keyword evidence="3" id="KW-1185">Reference proteome</keyword>
<dbReference type="Proteomes" id="UP001205105">
    <property type="component" value="Unassembled WGS sequence"/>
</dbReference>
<evidence type="ECO:0000256" key="1">
    <source>
        <dbReference type="SAM" id="MobiDB-lite"/>
    </source>
</evidence>